<evidence type="ECO:0000313" key="4">
    <source>
        <dbReference type="Proteomes" id="UP001154078"/>
    </source>
</evidence>
<evidence type="ECO:0000259" key="2">
    <source>
        <dbReference type="PROSITE" id="PS50020"/>
    </source>
</evidence>
<dbReference type="PANTHER" id="PTHR46697">
    <property type="entry name" value="FORMIN-BINDING PROTEIN 4"/>
    <property type="match status" value="1"/>
</dbReference>
<evidence type="ECO:0000256" key="1">
    <source>
        <dbReference type="SAM" id="MobiDB-lite"/>
    </source>
</evidence>
<dbReference type="PROSITE" id="PS01159">
    <property type="entry name" value="WW_DOMAIN_1"/>
    <property type="match status" value="1"/>
</dbReference>
<dbReference type="InterPro" id="IPR036020">
    <property type="entry name" value="WW_dom_sf"/>
</dbReference>
<dbReference type="Pfam" id="PF00397">
    <property type="entry name" value="WW"/>
    <property type="match status" value="1"/>
</dbReference>
<reference evidence="3" key="1">
    <citation type="submission" date="2021-12" db="EMBL/GenBank/DDBJ databases">
        <authorList>
            <person name="King R."/>
        </authorList>
    </citation>
    <scope>NUCLEOTIDE SEQUENCE</scope>
</reference>
<sequence length="626" mass="70185">MDATVDDFLNEINEIVPLKENTGAWQECFDEQSGFHYYWNTKTDKVTWSKPDEYIPMNKSLKTNILPNRPQIPFEKANKIYKIGQTNLPVVVADLSKKNKKKSKPQTNKEISQCKRPVSDSEDEKIVLISSYGEDTDSENDEEPVSKLKLPNKKNPQSSFSNESKPEIVQPSHSKENPIGGFSLVAGYSDSEDDENEEVKSIFPIQQPIIESKVSHSTLFPITKPIDVKDFLNTPHVEEKPEQETKAENELVDTKAFQRKRRIGISLVNNIKKPKEENEEDEGEKKGFGSSANEKKESVYAGFKKGGVMFVKSDDLPGSKLEITKTQENPKEKNSESDQKHVVNLYNVLKGKLTFLNEGRPEVSPVQIMLIQAETLFLAMAEEGLLTSYFNKWLSDTCADLIKLETEAAPKGWTLKWDRSHMRYFYENHSTGEGQWEYPQPDVVRCDEAMDISTTPPPEDEVEQPVMAVMAPVEPPLPPMIRDPTPPPPPIISGPSEEKRTEVKPCDVPLPPGPSCNKLTTDSQPLPPGVDLLEEPIPEKKTDSTADTSLTTALDSFYSDIAAIDHSNSPPVPLEETQPENNGACLDSTKKKKKSKVKLGPGLAMKKKGVSKLVEKWKNVQMGYDK</sequence>
<feature type="region of interest" description="Disordered" evidence="1">
    <location>
        <begin position="131"/>
        <end position="198"/>
    </location>
</feature>
<keyword evidence="4" id="KW-1185">Reference proteome</keyword>
<feature type="region of interest" description="Disordered" evidence="1">
    <location>
        <begin position="564"/>
        <end position="598"/>
    </location>
</feature>
<dbReference type="Proteomes" id="UP001154078">
    <property type="component" value="Chromosome 6"/>
</dbReference>
<dbReference type="SUPFAM" id="SSF51045">
    <property type="entry name" value="WW domain"/>
    <property type="match status" value="2"/>
</dbReference>
<feature type="region of interest" description="Disordered" evidence="1">
    <location>
        <begin position="479"/>
        <end position="503"/>
    </location>
</feature>
<gene>
    <name evidence="3" type="ORF">MELIAE_LOCUS9001</name>
</gene>
<dbReference type="PROSITE" id="PS50020">
    <property type="entry name" value="WW_DOMAIN_2"/>
    <property type="match status" value="2"/>
</dbReference>
<dbReference type="Gene3D" id="2.20.70.10">
    <property type="match status" value="2"/>
</dbReference>
<dbReference type="InterPro" id="IPR001202">
    <property type="entry name" value="WW_dom"/>
</dbReference>
<feature type="compositionally biased region" description="Acidic residues" evidence="1">
    <location>
        <begin position="134"/>
        <end position="143"/>
    </location>
</feature>
<dbReference type="CDD" id="cd00201">
    <property type="entry name" value="WW"/>
    <property type="match status" value="2"/>
</dbReference>
<feature type="domain" description="WW" evidence="2">
    <location>
        <begin position="19"/>
        <end position="53"/>
    </location>
</feature>
<dbReference type="EMBL" id="OV121137">
    <property type="protein sequence ID" value="CAH0558740.1"/>
    <property type="molecule type" value="Genomic_DNA"/>
</dbReference>
<proteinExistence type="predicted"/>
<name>A0A9P0BBU6_BRAAE</name>
<dbReference type="OrthoDB" id="2444812at2759"/>
<feature type="compositionally biased region" description="Pro residues" evidence="1">
    <location>
        <begin position="479"/>
        <end position="492"/>
    </location>
</feature>
<feature type="domain" description="WW" evidence="2">
    <location>
        <begin position="407"/>
        <end position="441"/>
    </location>
</feature>
<dbReference type="AlphaFoldDB" id="A0A9P0BBU6"/>
<dbReference type="SMART" id="SM00456">
    <property type="entry name" value="WW"/>
    <property type="match status" value="2"/>
</dbReference>
<feature type="region of interest" description="Disordered" evidence="1">
    <location>
        <begin position="97"/>
        <end position="119"/>
    </location>
</feature>
<evidence type="ECO:0000313" key="3">
    <source>
        <dbReference type="EMBL" id="CAH0558740.1"/>
    </source>
</evidence>
<protein>
    <recommendedName>
        <fullName evidence="2">WW domain-containing protein</fullName>
    </recommendedName>
</protein>
<feature type="compositionally biased region" description="Polar residues" evidence="1">
    <location>
        <begin position="154"/>
        <end position="163"/>
    </location>
</feature>
<organism evidence="3 4">
    <name type="scientific">Brassicogethes aeneus</name>
    <name type="common">Rape pollen beetle</name>
    <name type="synonym">Meligethes aeneus</name>
    <dbReference type="NCBI Taxonomy" id="1431903"/>
    <lineage>
        <taxon>Eukaryota</taxon>
        <taxon>Metazoa</taxon>
        <taxon>Ecdysozoa</taxon>
        <taxon>Arthropoda</taxon>
        <taxon>Hexapoda</taxon>
        <taxon>Insecta</taxon>
        <taxon>Pterygota</taxon>
        <taxon>Neoptera</taxon>
        <taxon>Endopterygota</taxon>
        <taxon>Coleoptera</taxon>
        <taxon>Polyphaga</taxon>
        <taxon>Cucujiformia</taxon>
        <taxon>Nitidulidae</taxon>
        <taxon>Meligethinae</taxon>
        <taxon>Brassicogethes</taxon>
    </lineage>
</organism>
<dbReference type="InterPro" id="IPR053076">
    <property type="entry name" value="WW_domain_protein"/>
</dbReference>
<dbReference type="PANTHER" id="PTHR46697:SF1">
    <property type="entry name" value="FORMIN-BINDING PROTEIN 4"/>
    <property type="match status" value="1"/>
</dbReference>
<accession>A0A9P0BBU6</accession>